<name>A0A9N9PQQ2_9HELO</name>
<sequence>MEDHPAEMFPRLLVVVPRLSEGLIDPSLRSTDVSEAEARLSVDGKKVWLLAGGATTTTGNTDSGVVPVRIDGAHEATLVSNGGLSGGFAPNNDENDCFGPDLDLFPIALDPITGLPTSQFVEVQVQVNYAEREKESVNVEYNLARARRQWGFYEVMVTREELMCVRPGYGLPDLWDTRLEQVPDGAKSPIQLTLAEREVLNRLRGLTGGPILKADFNDPPWDEQEAVSRHLEAGIKAKLHLAATKMGVADLGLDPRTLLGLHLRRLADEIQKLKSLHGENISKPEDGLSSRPELPFFPRWTARYYLKYQAGYLSPSAIQARNSGYDSGTLPKYIEDELEKLTRWPTPEEIPLNFRNLSTVLPSLQSFGDAYEWCFGEREILVNQQQQQLGLDIGTTSNFPIGTSALRPFGIFDSVVNKSLKLSKIASPPEPVSLARKRQRQPRKILLLADAMAKQQEKPMASSEGGDGVSAGEEQVRSIPRASGLRRGEPARYRSIANVPGLQAEDVAAPESESEDEEVAFGEDAGSFRSGGCVSEFGGAAGEQRGGNAADAVVSWRRECAQALEPGFVKGLEMTWSLPGVDAMLRTARWGEMQRRALAARKAKAKAKTKAKTKAKAKAKADAEVEAPAGRAETEAEAGAEAGTAQVEERGEGEEAMDVDVVADELEEEEEDLYGASP</sequence>
<feature type="region of interest" description="Disordered" evidence="1">
    <location>
        <begin position="456"/>
        <end position="487"/>
    </location>
</feature>
<feature type="compositionally biased region" description="Acidic residues" evidence="1">
    <location>
        <begin position="651"/>
        <end position="678"/>
    </location>
</feature>
<accession>A0A9N9PQQ2</accession>
<feature type="compositionally biased region" description="Low complexity" evidence="1">
    <location>
        <begin position="626"/>
        <end position="646"/>
    </location>
</feature>
<proteinExistence type="predicted"/>
<dbReference type="AlphaFoldDB" id="A0A9N9PQQ2"/>
<dbReference type="EMBL" id="CAJVRL010000044">
    <property type="protein sequence ID" value="CAG8951698.1"/>
    <property type="molecule type" value="Genomic_DNA"/>
</dbReference>
<feature type="region of interest" description="Disordered" evidence="1">
    <location>
        <begin position="503"/>
        <end position="525"/>
    </location>
</feature>
<evidence type="ECO:0000256" key="1">
    <source>
        <dbReference type="SAM" id="MobiDB-lite"/>
    </source>
</evidence>
<evidence type="ECO:0000313" key="2">
    <source>
        <dbReference type="EMBL" id="CAG8951698.1"/>
    </source>
</evidence>
<dbReference type="Proteomes" id="UP000696280">
    <property type="component" value="Unassembled WGS sequence"/>
</dbReference>
<gene>
    <name evidence="2" type="ORF">HYFRA_00005498</name>
</gene>
<protein>
    <submittedName>
        <fullName evidence="2">Uncharacterized protein</fullName>
    </submittedName>
</protein>
<organism evidence="2 3">
    <name type="scientific">Hymenoscyphus fraxineus</name>
    <dbReference type="NCBI Taxonomy" id="746836"/>
    <lineage>
        <taxon>Eukaryota</taxon>
        <taxon>Fungi</taxon>
        <taxon>Dikarya</taxon>
        <taxon>Ascomycota</taxon>
        <taxon>Pezizomycotina</taxon>
        <taxon>Leotiomycetes</taxon>
        <taxon>Helotiales</taxon>
        <taxon>Helotiaceae</taxon>
        <taxon>Hymenoscyphus</taxon>
    </lineage>
</organism>
<feature type="compositionally biased region" description="Basic residues" evidence="1">
    <location>
        <begin position="609"/>
        <end position="618"/>
    </location>
</feature>
<comment type="caution">
    <text evidence="2">The sequence shown here is derived from an EMBL/GenBank/DDBJ whole genome shotgun (WGS) entry which is preliminary data.</text>
</comment>
<dbReference type="OrthoDB" id="10358538at2759"/>
<reference evidence="2" key="1">
    <citation type="submission" date="2021-07" db="EMBL/GenBank/DDBJ databases">
        <authorList>
            <person name="Durling M."/>
        </authorList>
    </citation>
    <scope>NUCLEOTIDE SEQUENCE</scope>
</reference>
<feature type="region of interest" description="Disordered" evidence="1">
    <location>
        <begin position="609"/>
        <end position="678"/>
    </location>
</feature>
<feature type="compositionally biased region" description="Acidic residues" evidence="1">
    <location>
        <begin position="512"/>
        <end position="521"/>
    </location>
</feature>
<keyword evidence="3" id="KW-1185">Reference proteome</keyword>
<evidence type="ECO:0000313" key="3">
    <source>
        <dbReference type="Proteomes" id="UP000696280"/>
    </source>
</evidence>